<dbReference type="SUPFAM" id="SSF53271">
    <property type="entry name" value="PRTase-like"/>
    <property type="match status" value="1"/>
</dbReference>
<evidence type="ECO:0000259" key="2">
    <source>
        <dbReference type="Pfam" id="PF00156"/>
    </source>
</evidence>
<comment type="similarity">
    <text evidence="1">Belongs to the ComF/GntX family.</text>
</comment>
<dbReference type="KEGG" id="pseo:OM33_02260"/>
<gene>
    <name evidence="3" type="ORF">OM33_02260</name>
</gene>
<sequence length="230" mass="26840">MNVCKSLLDWALPNTCLCCRERLRHPAKLCRFCLADIERITFKDSANLLHRPDINKLLKSPKFDSLFAVTWYQDPTSQWLKALKFNKQLIYINALRQLIKQQLLAAKRFKNWQQPDVIMPVPLHWLRDFRRGFNQSEEIWQGVNIPIDTHSLIRTRRTKAQSELNKRDRKSNVRGAFNCNLLTRYQHVAIVDDIITTGNTVNELARLLKNAGVREVSVWVVAISAQSYRG</sequence>
<dbReference type="CDD" id="cd06223">
    <property type="entry name" value="PRTases_typeI"/>
    <property type="match status" value="1"/>
</dbReference>
<dbReference type="InterPro" id="IPR029057">
    <property type="entry name" value="PRTase-like"/>
</dbReference>
<evidence type="ECO:0000313" key="4">
    <source>
        <dbReference type="Proteomes" id="UP000030341"/>
    </source>
</evidence>
<evidence type="ECO:0000256" key="1">
    <source>
        <dbReference type="ARBA" id="ARBA00008007"/>
    </source>
</evidence>
<dbReference type="Pfam" id="PF00156">
    <property type="entry name" value="Pribosyltran"/>
    <property type="match status" value="1"/>
</dbReference>
<dbReference type="PANTHER" id="PTHR47505">
    <property type="entry name" value="DNA UTILIZATION PROTEIN YHGH"/>
    <property type="match status" value="1"/>
</dbReference>
<organism evidence="3 4">
    <name type="scientific">Pseudoalteromonas piratica</name>
    <dbReference type="NCBI Taxonomy" id="1348114"/>
    <lineage>
        <taxon>Bacteria</taxon>
        <taxon>Pseudomonadati</taxon>
        <taxon>Pseudomonadota</taxon>
        <taxon>Gammaproteobacteria</taxon>
        <taxon>Alteromonadales</taxon>
        <taxon>Pseudoalteromonadaceae</taxon>
        <taxon>Pseudoalteromonas</taxon>
    </lineage>
</organism>
<accession>A0A0A7EDH9</accession>
<dbReference type="eggNOG" id="COG1040">
    <property type="taxonomic scope" value="Bacteria"/>
</dbReference>
<dbReference type="AlphaFoldDB" id="A0A0A7EDH9"/>
<dbReference type="InterPro" id="IPR000836">
    <property type="entry name" value="PRTase_dom"/>
</dbReference>
<reference evidence="3 4" key="1">
    <citation type="submission" date="2014-11" db="EMBL/GenBank/DDBJ databases">
        <title>Complete Genome Sequence of Pseudoalteromonas sp. Strain OCN003 Isolated from Kaneohe Bay, Oahu, Hawaii.</title>
        <authorList>
            <person name="Beurmann S."/>
            <person name="Videau P."/>
            <person name="Ushijima B."/>
            <person name="Smith A.M."/>
            <person name="Aeby G.S."/>
            <person name="Callahan S.M."/>
            <person name="Belcaid M."/>
        </authorList>
    </citation>
    <scope>NUCLEOTIDE SEQUENCE [LARGE SCALE GENOMIC DNA]</scope>
    <source>
        <strain evidence="3 4">OCN003</strain>
    </source>
</reference>
<dbReference type="InterPro" id="IPR051910">
    <property type="entry name" value="ComF/GntX_DNA_util-trans"/>
</dbReference>
<dbReference type="EMBL" id="CP009888">
    <property type="protein sequence ID" value="AIY64106.1"/>
    <property type="molecule type" value="Genomic_DNA"/>
</dbReference>
<evidence type="ECO:0000313" key="3">
    <source>
        <dbReference type="EMBL" id="AIY64106.1"/>
    </source>
</evidence>
<name>A0A0A7EDH9_9GAMM</name>
<dbReference type="STRING" id="1348114.OM33_02260"/>
<dbReference type="RefSeq" id="WP_038638217.1">
    <property type="nucleotide sequence ID" value="NZ_CP009888.1"/>
</dbReference>
<dbReference type="HOGENOM" id="CLU_054549_0_2_6"/>
<feature type="domain" description="Phosphoribosyltransferase" evidence="2">
    <location>
        <begin position="104"/>
        <end position="222"/>
    </location>
</feature>
<dbReference type="Gene3D" id="3.40.50.2020">
    <property type="match status" value="1"/>
</dbReference>
<dbReference type="Proteomes" id="UP000030341">
    <property type="component" value="Chromosome 1"/>
</dbReference>
<dbReference type="OrthoDB" id="9793412at2"/>
<keyword evidence="4" id="KW-1185">Reference proteome</keyword>
<dbReference type="PANTHER" id="PTHR47505:SF1">
    <property type="entry name" value="DNA UTILIZATION PROTEIN YHGH"/>
    <property type="match status" value="1"/>
</dbReference>
<proteinExistence type="inferred from homology"/>
<protein>
    <recommendedName>
        <fullName evidence="2">Phosphoribosyltransferase domain-containing protein</fullName>
    </recommendedName>
</protein>